<name>A0A365XRM2_9BACT</name>
<evidence type="ECO:0000313" key="1">
    <source>
        <dbReference type="EMBL" id="RBL88997.1"/>
    </source>
</evidence>
<keyword evidence="2" id="KW-1185">Reference proteome</keyword>
<reference evidence="1 2" key="1">
    <citation type="submission" date="2018-05" db="EMBL/GenBank/DDBJ databases">
        <title>Chitinophaga sp. K3CV102501T nov., isolated from isolated from a monsoon evergreen broad-leaved forest soil.</title>
        <authorList>
            <person name="Lv Y."/>
        </authorList>
    </citation>
    <scope>NUCLEOTIDE SEQUENCE [LARGE SCALE GENOMIC DNA]</scope>
    <source>
        <strain evidence="1 2">GDMCC 1.1325</strain>
    </source>
</reference>
<protein>
    <submittedName>
        <fullName evidence="1">Uncharacterized protein</fullName>
    </submittedName>
</protein>
<dbReference type="RefSeq" id="WP_113617740.1">
    <property type="nucleotide sequence ID" value="NZ_QFFJ01000002.1"/>
</dbReference>
<organism evidence="1 2">
    <name type="scientific">Chitinophaga flava</name>
    <dbReference type="NCBI Taxonomy" id="2259036"/>
    <lineage>
        <taxon>Bacteria</taxon>
        <taxon>Pseudomonadati</taxon>
        <taxon>Bacteroidota</taxon>
        <taxon>Chitinophagia</taxon>
        <taxon>Chitinophagales</taxon>
        <taxon>Chitinophagaceae</taxon>
        <taxon>Chitinophaga</taxon>
    </lineage>
</organism>
<accession>A0A365XRM2</accession>
<dbReference type="EMBL" id="QFFJ01000002">
    <property type="protein sequence ID" value="RBL88997.1"/>
    <property type="molecule type" value="Genomic_DNA"/>
</dbReference>
<sequence>MKYEKLNYADPHDSQSLKNLKVVVSGSNDWYGACSLEKFSSASPLGLTHEDANGFLEYPTSFAGKAANFWFRDAGVQVWGYEETYDNWQDTYGMDAVTVFYHSGHGNMDGNGVFQAPLGSKWDNRDWAFSNQMAFANEELRYLFFSTCFSLRVSGTNNPVKTWWGPNKGGLRMLFGYETTSVDDANYGKYFWDEWKKGKSFARAFLDASWRISHGQVATVMASGANQAEAINMLNNERLFSRAAAVKNWYQWQWIGTLRSSAPKVSLLSMPKQANAIILDKNIFDDKRISKIANELGLTKSQAETVLFDADGNRMLKGKGLHLNVNREGALNIHLAAPNTENKKAIAESKATSIAQKAIKDLGFDKGIELIEGNMRHRLTCGGTTKGSGKIDETSVVETIVQFRQAHKGIESINSDHGLITVSVDNDGNITNIYNSTKQVLDEAQRPSSIITSPKAPQKDAVSVEDVFRNKISGIVNASNNSNNGHLKTANAEAATVLREAVGYDFSENLGLVTHQKDVEIALTEQFKKRYKLRVSVMG</sequence>
<dbReference type="Pfam" id="PF19872">
    <property type="entry name" value="DUF6345"/>
    <property type="match status" value="1"/>
</dbReference>
<evidence type="ECO:0000313" key="2">
    <source>
        <dbReference type="Proteomes" id="UP000253410"/>
    </source>
</evidence>
<comment type="caution">
    <text evidence="1">The sequence shown here is derived from an EMBL/GenBank/DDBJ whole genome shotgun (WGS) entry which is preliminary data.</text>
</comment>
<dbReference type="OrthoDB" id="7757946at2"/>
<dbReference type="AlphaFoldDB" id="A0A365XRM2"/>
<dbReference type="InterPro" id="IPR045926">
    <property type="entry name" value="DUF6345"/>
</dbReference>
<dbReference type="Proteomes" id="UP000253410">
    <property type="component" value="Unassembled WGS sequence"/>
</dbReference>
<gene>
    <name evidence="1" type="ORF">DF182_20870</name>
</gene>
<proteinExistence type="predicted"/>